<feature type="domain" description="Intradiol ring-cleavage dioxygenases" evidence="3">
    <location>
        <begin position="129"/>
        <end position="221"/>
    </location>
</feature>
<proteinExistence type="predicted"/>
<feature type="region of interest" description="Disordered" evidence="1">
    <location>
        <begin position="371"/>
        <end position="398"/>
    </location>
</feature>
<sequence length="398" mass="43622">MHLPKVFLSALLACSVAAHPGHSVRDEVQKRGEFLARHTNNLDHCASIQKAAGFDERAVKRREARLDQLLQRSGLPKRQTSPINKSHKSDKPYTPDTKPSEVFAGNNSCVLSPETTEGPFYVTGESIRSNIVDGELGVPLHLDIQLVDVNTCKPVPGVYLEIWGANSTGVYSGALAQVNGNGGMNDKPNLNKAFLRGIQQTDTDGVVQFKTNFPGHYVGRATHLHIITHVEDTKAKENNTIWNQRVRHIGQAFFDQALINAVEATSPYSTNRQAKTQNARDAILIQETANNADPFFNYVQLSSNLKDGVFGWFSFGVNMTYSRSIMAVAQKFKEGGKMVTTNPKQPGFDAMFPGGFPTAFQPGFGRAVVPTAVPNAEEKEARNDGGAEREPRFLGKAE</sequence>
<evidence type="ECO:0000259" key="3">
    <source>
        <dbReference type="Pfam" id="PF00775"/>
    </source>
</evidence>
<gene>
    <name evidence="4" type="ORF">GRF29_28g135103</name>
</gene>
<evidence type="ECO:0000256" key="2">
    <source>
        <dbReference type="SAM" id="SignalP"/>
    </source>
</evidence>
<feature type="region of interest" description="Disordered" evidence="1">
    <location>
        <begin position="70"/>
        <end position="99"/>
    </location>
</feature>
<accession>A0AAN6M3P3</accession>
<dbReference type="GO" id="GO:0016702">
    <property type="term" value="F:oxidoreductase activity, acting on single donors with incorporation of molecular oxygen, incorporation of two atoms of oxygen"/>
    <property type="evidence" value="ECO:0007669"/>
    <property type="project" value="InterPro"/>
</dbReference>
<name>A0AAN6M3P3_9PLEO</name>
<feature type="signal peptide" evidence="2">
    <location>
        <begin position="1"/>
        <end position="18"/>
    </location>
</feature>
<keyword evidence="5" id="KW-1185">Reference proteome</keyword>
<dbReference type="InterPro" id="IPR000627">
    <property type="entry name" value="Intradiol_dOase_C"/>
</dbReference>
<evidence type="ECO:0000313" key="4">
    <source>
        <dbReference type="EMBL" id="KAK3213521.1"/>
    </source>
</evidence>
<dbReference type="InterPro" id="IPR015889">
    <property type="entry name" value="Intradiol_dOase_core"/>
</dbReference>
<protein>
    <recommendedName>
        <fullName evidence="3">Intradiol ring-cleavage dioxygenases domain-containing protein</fullName>
    </recommendedName>
</protein>
<evidence type="ECO:0000256" key="1">
    <source>
        <dbReference type="SAM" id="MobiDB-lite"/>
    </source>
</evidence>
<dbReference type="EMBL" id="WVTA01000004">
    <property type="protein sequence ID" value="KAK3213521.1"/>
    <property type="molecule type" value="Genomic_DNA"/>
</dbReference>
<keyword evidence="2" id="KW-0732">Signal</keyword>
<feature type="chain" id="PRO_5042815419" description="Intradiol ring-cleavage dioxygenases domain-containing protein" evidence="2">
    <location>
        <begin position="19"/>
        <end position="398"/>
    </location>
</feature>
<dbReference type="PANTHER" id="PTHR34315">
    <property type="match status" value="1"/>
</dbReference>
<dbReference type="AlphaFoldDB" id="A0AAN6M3P3"/>
<dbReference type="CDD" id="cd03457">
    <property type="entry name" value="intradiol_dioxygenase_like"/>
    <property type="match status" value="1"/>
</dbReference>
<dbReference type="Pfam" id="PF00775">
    <property type="entry name" value="Dioxygenase_C"/>
    <property type="match status" value="1"/>
</dbReference>
<dbReference type="SUPFAM" id="SSF49482">
    <property type="entry name" value="Aromatic compound dioxygenase"/>
    <property type="match status" value="1"/>
</dbReference>
<dbReference type="Proteomes" id="UP001280581">
    <property type="component" value="Unassembled WGS sequence"/>
</dbReference>
<dbReference type="GO" id="GO:0008199">
    <property type="term" value="F:ferric iron binding"/>
    <property type="evidence" value="ECO:0007669"/>
    <property type="project" value="InterPro"/>
</dbReference>
<feature type="compositionally biased region" description="Basic and acidic residues" evidence="1">
    <location>
        <begin position="376"/>
        <end position="398"/>
    </location>
</feature>
<organism evidence="4 5">
    <name type="scientific">Pseudopithomyces chartarum</name>
    <dbReference type="NCBI Taxonomy" id="1892770"/>
    <lineage>
        <taxon>Eukaryota</taxon>
        <taxon>Fungi</taxon>
        <taxon>Dikarya</taxon>
        <taxon>Ascomycota</taxon>
        <taxon>Pezizomycotina</taxon>
        <taxon>Dothideomycetes</taxon>
        <taxon>Pleosporomycetidae</taxon>
        <taxon>Pleosporales</taxon>
        <taxon>Massarineae</taxon>
        <taxon>Didymosphaeriaceae</taxon>
        <taxon>Pseudopithomyces</taxon>
    </lineage>
</organism>
<evidence type="ECO:0000313" key="5">
    <source>
        <dbReference type="Proteomes" id="UP001280581"/>
    </source>
</evidence>
<dbReference type="Gene3D" id="2.60.130.10">
    <property type="entry name" value="Aromatic compound dioxygenase"/>
    <property type="match status" value="1"/>
</dbReference>
<comment type="caution">
    <text evidence="4">The sequence shown here is derived from an EMBL/GenBank/DDBJ whole genome shotgun (WGS) entry which is preliminary data.</text>
</comment>
<reference evidence="4 5" key="1">
    <citation type="submission" date="2021-02" db="EMBL/GenBank/DDBJ databases">
        <title>Genome assembly of Pseudopithomyces chartarum.</title>
        <authorList>
            <person name="Jauregui R."/>
            <person name="Singh J."/>
            <person name="Voisey C."/>
        </authorList>
    </citation>
    <scope>NUCLEOTIDE SEQUENCE [LARGE SCALE GENOMIC DNA]</scope>
    <source>
        <strain evidence="4 5">AGR01</strain>
    </source>
</reference>
<dbReference type="PANTHER" id="PTHR34315:SF1">
    <property type="entry name" value="INTRADIOL RING-CLEAVAGE DIOXYGENASES DOMAIN-CONTAINING PROTEIN-RELATED"/>
    <property type="match status" value="1"/>
</dbReference>